<dbReference type="PROSITE" id="PS50249">
    <property type="entry name" value="MPN"/>
    <property type="match status" value="1"/>
</dbReference>
<evidence type="ECO:0000256" key="3">
    <source>
        <dbReference type="ARBA" id="ARBA00022801"/>
    </source>
</evidence>
<keyword evidence="5" id="KW-0482">Metalloprotease</keyword>
<dbReference type="Pfam" id="PF20582">
    <property type="entry name" value="UPF0758_N"/>
    <property type="match status" value="1"/>
</dbReference>
<dbReference type="Proteomes" id="UP000239872">
    <property type="component" value="Unassembled WGS sequence"/>
</dbReference>
<evidence type="ECO:0000313" key="9">
    <source>
        <dbReference type="Proteomes" id="UP000239872"/>
    </source>
</evidence>
<dbReference type="OrthoDB" id="9804482at2"/>
<dbReference type="InterPro" id="IPR046778">
    <property type="entry name" value="UPF0758_N"/>
</dbReference>
<gene>
    <name evidence="8" type="ORF">CJD36_016110</name>
</gene>
<dbReference type="InterPro" id="IPR025657">
    <property type="entry name" value="RadC_JAB"/>
</dbReference>
<dbReference type="GO" id="GO:0008237">
    <property type="term" value="F:metallopeptidase activity"/>
    <property type="evidence" value="ECO:0007669"/>
    <property type="project" value="UniProtKB-KW"/>
</dbReference>
<comment type="caution">
    <text evidence="8">The sequence shown here is derived from an EMBL/GenBank/DDBJ whole genome shotgun (WGS) entry which is preliminary data.</text>
</comment>
<dbReference type="InterPro" id="IPR020891">
    <property type="entry name" value="UPF0758_CS"/>
</dbReference>
<keyword evidence="2" id="KW-0479">Metal-binding</keyword>
<dbReference type="CDD" id="cd08071">
    <property type="entry name" value="MPN_DUF2466"/>
    <property type="match status" value="1"/>
</dbReference>
<dbReference type="InterPro" id="IPR001405">
    <property type="entry name" value="UPF0758"/>
</dbReference>
<keyword evidence="4" id="KW-0862">Zinc</keyword>
<evidence type="ECO:0000256" key="5">
    <source>
        <dbReference type="ARBA" id="ARBA00023049"/>
    </source>
</evidence>
<dbReference type="NCBIfam" id="TIGR00608">
    <property type="entry name" value="radc"/>
    <property type="match status" value="1"/>
</dbReference>
<dbReference type="GO" id="GO:0006508">
    <property type="term" value="P:proteolysis"/>
    <property type="evidence" value="ECO:0007669"/>
    <property type="project" value="UniProtKB-KW"/>
</dbReference>
<dbReference type="Pfam" id="PF04002">
    <property type="entry name" value="RadC"/>
    <property type="match status" value="1"/>
</dbReference>
<keyword evidence="1" id="KW-0645">Protease</keyword>
<dbReference type="EMBL" id="PPSL01000004">
    <property type="protein sequence ID" value="PQJ10214.1"/>
    <property type="molecule type" value="Genomic_DNA"/>
</dbReference>
<dbReference type="NCBIfam" id="NF000642">
    <property type="entry name" value="PRK00024.1"/>
    <property type="match status" value="1"/>
</dbReference>
<dbReference type="PANTHER" id="PTHR30471:SF3">
    <property type="entry name" value="UPF0758 PROTEIN YEES-RELATED"/>
    <property type="match status" value="1"/>
</dbReference>
<evidence type="ECO:0000259" key="7">
    <source>
        <dbReference type="PROSITE" id="PS50249"/>
    </source>
</evidence>
<reference evidence="8 9" key="1">
    <citation type="submission" date="2018-01" db="EMBL/GenBank/DDBJ databases">
        <title>A novel member of the phylum Bacteroidetes isolated from glacier ice.</title>
        <authorList>
            <person name="Liu Q."/>
            <person name="Xin Y.-H."/>
        </authorList>
    </citation>
    <scope>NUCLEOTIDE SEQUENCE [LARGE SCALE GENOMIC DNA]</scope>
    <source>
        <strain evidence="8 9">RB1R16</strain>
    </source>
</reference>
<feature type="domain" description="MPN" evidence="7">
    <location>
        <begin position="107"/>
        <end position="229"/>
    </location>
</feature>
<proteinExistence type="inferred from homology"/>
<dbReference type="RefSeq" id="WP_105040223.1">
    <property type="nucleotide sequence ID" value="NZ_PPSL01000004.1"/>
</dbReference>
<evidence type="ECO:0000313" key="8">
    <source>
        <dbReference type="EMBL" id="PQJ10214.1"/>
    </source>
</evidence>
<dbReference type="GO" id="GO:0046872">
    <property type="term" value="F:metal ion binding"/>
    <property type="evidence" value="ECO:0007669"/>
    <property type="project" value="UniProtKB-KW"/>
</dbReference>
<organism evidence="8 9">
    <name type="scientific">Flavipsychrobacter stenotrophus</name>
    <dbReference type="NCBI Taxonomy" id="2077091"/>
    <lineage>
        <taxon>Bacteria</taxon>
        <taxon>Pseudomonadati</taxon>
        <taxon>Bacteroidota</taxon>
        <taxon>Chitinophagia</taxon>
        <taxon>Chitinophagales</taxon>
        <taxon>Chitinophagaceae</taxon>
        <taxon>Flavipsychrobacter</taxon>
    </lineage>
</organism>
<sequence>MNEFVSIKNWLEDDKPREKMMQRGSSALTDAELLTILISSGTKDRSALDLAKDILALAHNNLRELGRLSLKELQQIKGIGEARAITISAAMELGRRRQLAEGLERVTIRSSRDAVEIVMPQLQDLTHECFCAVYLNQAGKVIKSEMVSSGGLTATVADIRIILKNALLCNAAQLIMAHNHPSGNKNPSEADKVLTRKMKESATLMDIKLLDHIIIAGNDYLSMGDEGLI</sequence>
<comment type="similarity">
    <text evidence="6">Belongs to the UPF0758 family.</text>
</comment>
<evidence type="ECO:0000256" key="4">
    <source>
        <dbReference type="ARBA" id="ARBA00022833"/>
    </source>
</evidence>
<dbReference type="PANTHER" id="PTHR30471">
    <property type="entry name" value="DNA REPAIR PROTEIN RADC"/>
    <property type="match status" value="1"/>
</dbReference>
<keyword evidence="3" id="KW-0378">Hydrolase</keyword>
<name>A0A2S7STY8_9BACT</name>
<dbReference type="Gene3D" id="3.40.140.10">
    <property type="entry name" value="Cytidine Deaminase, domain 2"/>
    <property type="match status" value="1"/>
</dbReference>
<protein>
    <recommendedName>
        <fullName evidence="7">MPN domain-containing protein</fullName>
    </recommendedName>
</protein>
<keyword evidence="9" id="KW-1185">Reference proteome</keyword>
<accession>A0A2S7STY8</accession>
<evidence type="ECO:0000256" key="1">
    <source>
        <dbReference type="ARBA" id="ARBA00022670"/>
    </source>
</evidence>
<dbReference type="InterPro" id="IPR037518">
    <property type="entry name" value="MPN"/>
</dbReference>
<dbReference type="PROSITE" id="PS01302">
    <property type="entry name" value="UPF0758"/>
    <property type="match status" value="1"/>
</dbReference>
<evidence type="ECO:0000256" key="2">
    <source>
        <dbReference type="ARBA" id="ARBA00022723"/>
    </source>
</evidence>
<evidence type="ECO:0000256" key="6">
    <source>
        <dbReference type="RuleBase" id="RU003797"/>
    </source>
</evidence>
<dbReference type="AlphaFoldDB" id="A0A2S7STY8"/>